<gene>
    <name evidence="1" type="ORF">J07HQW2_03380</name>
</gene>
<dbReference type="AlphaFoldDB" id="U1PWU5"/>
<dbReference type="EMBL" id="KE356561">
    <property type="protein sequence ID" value="ERG96896.1"/>
    <property type="molecule type" value="Genomic_DNA"/>
</dbReference>
<evidence type="ECO:0000313" key="2">
    <source>
        <dbReference type="Proteomes" id="UP000030710"/>
    </source>
</evidence>
<organism evidence="1 2">
    <name type="scientific">Haloquadratum walsbyi J07HQW2</name>
    <dbReference type="NCBI Taxonomy" id="1238425"/>
    <lineage>
        <taxon>Archaea</taxon>
        <taxon>Methanobacteriati</taxon>
        <taxon>Methanobacteriota</taxon>
        <taxon>Stenosarchaea group</taxon>
        <taxon>Halobacteria</taxon>
        <taxon>Halobacteriales</taxon>
        <taxon>Haloferacaceae</taxon>
        <taxon>Haloquadratum</taxon>
    </lineage>
</organism>
<dbReference type="Proteomes" id="UP000030710">
    <property type="component" value="Unassembled WGS sequence"/>
</dbReference>
<proteinExistence type="predicted"/>
<reference evidence="1 2" key="1">
    <citation type="journal article" date="2013" name="PLoS ONE">
        <title>Assembly-driven community genomics of a hypersaline microbial ecosystem.</title>
        <authorList>
            <person name="Podell S."/>
            <person name="Ugalde J.A."/>
            <person name="Narasingarao P."/>
            <person name="Banfield J.F."/>
            <person name="Heidelberg K.B."/>
            <person name="Allen E.E."/>
        </authorList>
    </citation>
    <scope>NUCLEOTIDE SEQUENCE [LARGE SCALE GENOMIC DNA]</scope>
    <source>
        <strain evidence="2">J07HQW2</strain>
    </source>
</reference>
<dbReference type="eggNOG" id="arCOG06279">
    <property type="taxonomic scope" value="Archaea"/>
</dbReference>
<protein>
    <submittedName>
        <fullName evidence="1">Uncharacterized protein</fullName>
    </submittedName>
</protein>
<dbReference type="STRING" id="1238425.J07HQW2_03380"/>
<evidence type="ECO:0000313" key="1">
    <source>
        <dbReference type="EMBL" id="ERG96896.1"/>
    </source>
</evidence>
<sequence length="74" mass="8296">MLTERLLNSSPAINPAVGLNQSHLWFIGDDEDYLDSEVKYQCPQEYEQLSGGPELRAERLENAGEVTLGEMAQQ</sequence>
<dbReference type="HOGENOM" id="CLU_2678839_0_0_2"/>
<name>U1PWU5_9EURY</name>
<accession>U1PWU5</accession>